<evidence type="ECO:0000313" key="1">
    <source>
        <dbReference type="EMBL" id="QIK64553.1"/>
    </source>
</evidence>
<keyword evidence="2" id="KW-1185">Reference proteome</keyword>
<dbReference type="KEGG" id="lvi:G7068_16020"/>
<evidence type="ECO:0000313" key="2">
    <source>
        <dbReference type="Proteomes" id="UP000502677"/>
    </source>
</evidence>
<dbReference type="Proteomes" id="UP000502677">
    <property type="component" value="Chromosome"/>
</dbReference>
<protein>
    <submittedName>
        <fullName evidence="1">Uncharacterized protein</fullName>
    </submittedName>
</protein>
<gene>
    <name evidence="1" type="ORF">G7068_16020</name>
</gene>
<name>A0A6G7XJ27_9MICO</name>
<dbReference type="AlphaFoldDB" id="A0A6G7XJ27"/>
<proteinExistence type="predicted"/>
<accession>A0A6G7XJ27</accession>
<organism evidence="1 2">
    <name type="scientific">Leucobacter viscericola</name>
    <dbReference type="NCBI Taxonomy" id="2714935"/>
    <lineage>
        <taxon>Bacteria</taxon>
        <taxon>Bacillati</taxon>
        <taxon>Actinomycetota</taxon>
        <taxon>Actinomycetes</taxon>
        <taxon>Micrococcales</taxon>
        <taxon>Microbacteriaceae</taxon>
        <taxon>Leucobacter</taxon>
    </lineage>
</organism>
<dbReference type="RefSeq" id="WP_166292881.1">
    <property type="nucleotide sequence ID" value="NZ_CP049863.1"/>
</dbReference>
<dbReference type="EMBL" id="CP049863">
    <property type="protein sequence ID" value="QIK64553.1"/>
    <property type="molecule type" value="Genomic_DNA"/>
</dbReference>
<reference evidence="1 2" key="1">
    <citation type="submission" date="2020-03" db="EMBL/GenBank/DDBJ databases">
        <title>Leucobacter sp. nov., isolated from beetles.</title>
        <authorList>
            <person name="Hyun D.-W."/>
            <person name="Bae J.-W."/>
        </authorList>
    </citation>
    <scope>NUCLEOTIDE SEQUENCE [LARGE SCALE GENOMIC DNA]</scope>
    <source>
        <strain evidence="1 2">HDW9C</strain>
    </source>
</reference>
<sequence>MIDRYEDAELEVETYRDRSHSCDYLQSFVVPEISLEVVNVDLADECDGCARELNISKLAA</sequence>